<evidence type="ECO:0000313" key="6">
    <source>
        <dbReference type="EMBL" id="ACJ83727.1"/>
    </source>
</evidence>
<dbReference type="AlphaFoldDB" id="B7FG96"/>
<dbReference type="EMBL" id="BT051061">
    <property type="protein sequence ID" value="ACJ83727.1"/>
    <property type="molecule type" value="mRNA"/>
</dbReference>
<dbReference type="InterPro" id="IPR001597">
    <property type="entry name" value="ArAA_b-elim_lyase/Thr_aldolase"/>
</dbReference>
<dbReference type="ExpressionAtlas" id="B7FG96">
    <property type="expression patterns" value="differential"/>
</dbReference>
<dbReference type="Gene3D" id="3.90.1150.10">
    <property type="entry name" value="Aspartate Aminotransferase, domain 1"/>
    <property type="match status" value="1"/>
</dbReference>
<sequence length="118" mass="13223">MRQIGIICAAALVALKENVGKLESDHKKTRLLADGLNEIKGLRVNPCSIETNIIFIDIVDGSRTTTEKIFKYLEERGILLMQEKASRLRVVLHHQISASDVQYTLSCFQQAVQIENGN</sequence>
<evidence type="ECO:0000256" key="1">
    <source>
        <dbReference type="ARBA" id="ARBA00001933"/>
    </source>
</evidence>
<keyword evidence="3" id="KW-0663">Pyridoxal phosphate</keyword>
<dbReference type="GO" id="GO:0016829">
    <property type="term" value="F:lyase activity"/>
    <property type="evidence" value="ECO:0007669"/>
    <property type="project" value="UniProtKB-KW"/>
</dbReference>
<dbReference type="GO" id="GO:0006520">
    <property type="term" value="P:amino acid metabolic process"/>
    <property type="evidence" value="ECO:0007669"/>
    <property type="project" value="InterPro"/>
</dbReference>
<organism evidence="6">
    <name type="scientific">Medicago truncatula</name>
    <name type="common">Barrel medic</name>
    <name type="synonym">Medicago tribuloides</name>
    <dbReference type="NCBI Taxonomy" id="3880"/>
    <lineage>
        <taxon>Eukaryota</taxon>
        <taxon>Viridiplantae</taxon>
        <taxon>Streptophyta</taxon>
        <taxon>Embryophyta</taxon>
        <taxon>Tracheophyta</taxon>
        <taxon>Spermatophyta</taxon>
        <taxon>Magnoliopsida</taxon>
        <taxon>eudicotyledons</taxon>
        <taxon>Gunneridae</taxon>
        <taxon>Pentapetalae</taxon>
        <taxon>rosids</taxon>
        <taxon>fabids</taxon>
        <taxon>Fabales</taxon>
        <taxon>Fabaceae</taxon>
        <taxon>Papilionoideae</taxon>
        <taxon>50 kb inversion clade</taxon>
        <taxon>NPAAA clade</taxon>
        <taxon>Hologalegina</taxon>
        <taxon>IRL clade</taxon>
        <taxon>Trifolieae</taxon>
        <taxon>Medicago</taxon>
    </lineage>
</organism>
<dbReference type="FunFam" id="3.90.1150.10:FF:000041">
    <property type="entry name" value="Low-specificity L-threonine aldolase"/>
    <property type="match status" value="1"/>
</dbReference>
<comment type="cofactor">
    <cofactor evidence="1">
        <name>pyridoxal 5'-phosphate</name>
        <dbReference type="ChEBI" id="CHEBI:597326"/>
    </cofactor>
</comment>
<dbReference type="PANTHER" id="PTHR48097:SF9">
    <property type="entry name" value="L-THREONINE ALDOLASE"/>
    <property type="match status" value="1"/>
</dbReference>
<name>B7FG96_MEDTR</name>
<comment type="similarity">
    <text evidence="2">Belongs to the threonine aldolase family.</text>
</comment>
<protein>
    <recommendedName>
        <fullName evidence="5">Aromatic amino acid beta-eliminating lyase/threonine aldolase domain-containing protein</fullName>
    </recommendedName>
</protein>
<proteinExistence type="evidence at transcript level"/>
<reference evidence="6" key="1">
    <citation type="submission" date="2008-12" db="EMBL/GenBank/DDBJ databases">
        <title>Medicago truncatula full length cdna cloning project.</title>
        <authorList>
            <person name="Moskal W."/>
            <person name="Chan A."/>
            <person name="Cheung F."/>
            <person name="Xiao Y."/>
            <person name="Town C.D."/>
        </authorList>
    </citation>
    <scope>NUCLEOTIDE SEQUENCE</scope>
</reference>
<dbReference type="Pfam" id="PF01212">
    <property type="entry name" value="Beta_elim_lyase"/>
    <property type="match status" value="1"/>
</dbReference>
<accession>B7FG96</accession>
<feature type="domain" description="Aromatic amino acid beta-eliminating lyase/threonine aldolase" evidence="5">
    <location>
        <begin position="1"/>
        <end position="57"/>
    </location>
</feature>
<dbReference type="InterPro" id="IPR015422">
    <property type="entry name" value="PyrdxlP-dep_Trfase_small"/>
</dbReference>
<dbReference type="SUPFAM" id="SSF53383">
    <property type="entry name" value="PLP-dependent transferases"/>
    <property type="match status" value="1"/>
</dbReference>
<evidence type="ECO:0000256" key="3">
    <source>
        <dbReference type="ARBA" id="ARBA00022898"/>
    </source>
</evidence>
<evidence type="ECO:0000256" key="2">
    <source>
        <dbReference type="ARBA" id="ARBA00006966"/>
    </source>
</evidence>
<keyword evidence="4" id="KW-0456">Lyase</keyword>
<evidence type="ECO:0000259" key="5">
    <source>
        <dbReference type="Pfam" id="PF01212"/>
    </source>
</evidence>
<dbReference type="PANTHER" id="PTHR48097">
    <property type="entry name" value="L-THREONINE ALDOLASE-RELATED"/>
    <property type="match status" value="1"/>
</dbReference>
<dbReference type="InterPro" id="IPR015424">
    <property type="entry name" value="PyrdxlP-dep_Trfase"/>
</dbReference>
<evidence type="ECO:0000256" key="4">
    <source>
        <dbReference type="ARBA" id="ARBA00023239"/>
    </source>
</evidence>